<keyword evidence="2" id="KW-0472">Membrane</keyword>
<feature type="compositionally biased region" description="Low complexity" evidence="1">
    <location>
        <begin position="561"/>
        <end position="574"/>
    </location>
</feature>
<evidence type="ECO:0000256" key="1">
    <source>
        <dbReference type="SAM" id="MobiDB-lite"/>
    </source>
</evidence>
<evidence type="ECO:0000256" key="2">
    <source>
        <dbReference type="SAM" id="Phobius"/>
    </source>
</evidence>
<feature type="compositionally biased region" description="Polar residues" evidence="1">
    <location>
        <begin position="546"/>
        <end position="560"/>
    </location>
</feature>
<protein>
    <submittedName>
        <fullName evidence="3">Uncharacterized protein</fullName>
    </submittedName>
</protein>
<feature type="compositionally biased region" description="Basic residues" evidence="1">
    <location>
        <begin position="119"/>
        <end position="128"/>
    </location>
</feature>
<feature type="region of interest" description="Disordered" evidence="1">
    <location>
        <begin position="340"/>
        <end position="394"/>
    </location>
</feature>
<feature type="transmembrane region" description="Helical" evidence="2">
    <location>
        <begin position="6"/>
        <end position="30"/>
    </location>
</feature>
<dbReference type="AlphaFoldDB" id="A0A5N7C662"/>
<keyword evidence="2" id="KW-0812">Transmembrane</keyword>
<feature type="compositionally biased region" description="Polar residues" evidence="1">
    <location>
        <begin position="351"/>
        <end position="361"/>
    </location>
</feature>
<organism evidence="3">
    <name type="scientific">Petromyces alliaceus</name>
    <name type="common">Aspergillus alliaceus</name>
    <dbReference type="NCBI Taxonomy" id="209559"/>
    <lineage>
        <taxon>Eukaryota</taxon>
        <taxon>Fungi</taxon>
        <taxon>Dikarya</taxon>
        <taxon>Ascomycota</taxon>
        <taxon>Pezizomycotina</taxon>
        <taxon>Eurotiomycetes</taxon>
        <taxon>Eurotiomycetidae</taxon>
        <taxon>Eurotiales</taxon>
        <taxon>Aspergillaceae</taxon>
        <taxon>Aspergillus</taxon>
        <taxon>Aspergillus subgen. Circumdati</taxon>
    </lineage>
</organism>
<feature type="region of interest" description="Disordered" evidence="1">
    <location>
        <begin position="92"/>
        <end position="251"/>
    </location>
</feature>
<feature type="compositionally biased region" description="Polar residues" evidence="1">
    <location>
        <begin position="682"/>
        <end position="696"/>
    </location>
</feature>
<keyword evidence="2" id="KW-1133">Transmembrane helix</keyword>
<feature type="compositionally biased region" description="Polar residues" evidence="1">
    <location>
        <begin position="438"/>
        <end position="450"/>
    </location>
</feature>
<feature type="compositionally biased region" description="Basic and acidic residues" evidence="1">
    <location>
        <begin position="371"/>
        <end position="393"/>
    </location>
</feature>
<feature type="region of interest" description="Disordered" evidence="1">
    <location>
        <begin position="415"/>
        <end position="484"/>
    </location>
</feature>
<evidence type="ECO:0000313" key="3">
    <source>
        <dbReference type="EMBL" id="KAE8389113.1"/>
    </source>
</evidence>
<dbReference type="EMBL" id="ML735269">
    <property type="protein sequence ID" value="KAE8389113.1"/>
    <property type="molecule type" value="Genomic_DNA"/>
</dbReference>
<dbReference type="OrthoDB" id="3546893at2759"/>
<sequence length="849" mass="92403">MLALSAVVAIAVVSAAVCIVGGVGGTLLWFRVRQRRRRISPRRLGHGLQTFPAETLTELSREEGSVLRQYGQLPYGRPTEWGVLESRESLVHSQDDSDSLSQRTEKGRSLCRSLSGSHRQSRLLRPHRISSLTPLTEYIDGHGPPVAHRGSSAREDVSISAVDGALELPAETTPRHTPEREQEDNDANQSIRPISGPGPSIYQKERSSSLFPVMEDTYESFDSTRTRPREGSIVTQTPGAAPEQPVPPPPCAYPPNRFRLSKNDSLRFSSLSLETADSSIMNDSRRTSAGVDSDFTSPALPPCPTFAPYSANDVGRSVALSYPTVPAPFVFPAGSLAGEAQRLEPDRTSPRRSLTARSPTHSMERISPTPRRSESLHARLPRRESIPYTDLDRIPPLSAVGRNAALLPHISQLQRHSIHGSERRDTDPFYGTVPSGFAYQNSPRKANASSIPEMHLPPPNGRPKLPLASALKGGNSARKGHRRQNCVRISIHPPITFGGPAFAPTVEEPEELEEFDMRGSQVSDFSTSNISSLRSSVSTFSGSRSGNADHQLNGSHNTNVSGGSRPPSYRSSTYIVPAKKRKHSRDTSIDSMMGTPNSGKDKAVLEIITTMPPSTDGNLSQTPSPEKVVPVWMAPNYSGSPTTYENTASPGSPRRSAVKGPRNQPDRSGRNSIRSVPLEDSANATSPSGRPRSQSMKHGANRKSTDSLQRAKSTAANLPRPSSQCMDGQEKQNEGDSLHTQQQRYLQPPGRPPSHSVNKAGIAHNRNLPIWEDQDRTLRGHSTRKSTISIISEEDGPAELHGESSSRRKEHRKSRTRAEFTTPVKKTVGLGIGAATPGSLYDGDGFLKE</sequence>
<dbReference type="Proteomes" id="UP000326877">
    <property type="component" value="Unassembled WGS sequence"/>
</dbReference>
<feature type="compositionally biased region" description="Polar residues" evidence="1">
    <location>
        <begin position="640"/>
        <end position="650"/>
    </location>
</feature>
<accession>A0A5N7C662</accession>
<feature type="compositionally biased region" description="Basic and acidic residues" evidence="1">
    <location>
        <begin position="728"/>
        <end position="737"/>
    </location>
</feature>
<name>A0A5N7C662_PETAA</name>
<gene>
    <name evidence="3" type="ORF">BDV23DRAFT_184679</name>
</gene>
<proteinExistence type="predicted"/>
<feature type="region of interest" description="Disordered" evidence="1">
    <location>
        <begin position="539"/>
        <end position="601"/>
    </location>
</feature>
<feature type="region of interest" description="Disordered" evidence="1">
    <location>
        <begin position="640"/>
        <end position="849"/>
    </location>
</feature>
<reference evidence="3" key="1">
    <citation type="submission" date="2019-04" db="EMBL/GenBank/DDBJ databases">
        <title>Friends and foes A comparative genomics studyof 23 Aspergillus species from section Flavi.</title>
        <authorList>
            <consortium name="DOE Joint Genome Institute"/>
            <person name="Kjaerbolling I."/>
            <person name="Vesth T."/>
            <person name="Frisvad J.C."/>
            <person name="Nybo J.L."/>
            <person name="Theobald S."/>
            <person name="Kildgaard S."/>
            <person name="Isbrandt T."/>
            <person name="Kuo A."/>
            <person name="Sato A."/>
            <person name="Lyhne E.K."/>
            <person name="Kogle M.E."/>
            <person name="Wiebenga A."/>
            <person name="Kun R.S."/>
            <person name="Lubbers R.J."/>
            <person name="Makela M.R."/>
            <person name="Barry K."/>
            <person name="Chovatia M."/>
            <person name="Clum A."/>
            <person name="Daum C."/>
            <person name="Haridas S."/>
            <person name="He G."/>
            <person name="LaButti K."/>
            <person name="Lipzen A."/>
            <person name="Mondo S."/>
            <person name="Riley R."/>
            <person name="Salamov A."/>
            <person name="Simmons B.A."/>
            <person name="Magnuson J.K."/>
            <person name="Henrissat B."/>
            <person name="Mortensen U.H."/>
            <person name="Larsen T.O."/>
            <person name="Devries R.P."/>
            <person name="Grigoriev I.V."/>
            <person name="Machida M."/>
            <person name="Baker S.E."/>
            <person name="Andersen M.R."/>
        </authorList>
    </citation>
    <scope>NUCLEOTIDE SEQUENCE [LARGE SCALE GENOMIC DNA]</scope>
    <source>
        <strain evidence="3">IBT 14317</strain>
    </source>
</reference>
<feature type="compositionally biased region" description="Polar residues" evidence="1">
    <location>
        <begin position="706"/>
        <end position="726"/>
    </location>
</feature>
<feature type="compositionally biased region" description="Basic and acidic residues" evidence="1">
    <location>
        <begin position="798"/>
        <end position="807"/>
    </location>
</feature>